<comment type="caution">
    <text evidence="1">The sequence shown here is derived from an EMBL/GenBank/DDBJ whole genome shotgun (WGS) entry which is preliminary data.</text>
</comment>
<dbReference type="RefSeq" id="WP_310922690.1">
    <property type="nucleotide sequence ID" value="NZ_JAMQOP010000001.1"/>
</dbReference>
<reference evidence="1 2" key="1">
    <citation type="submission" date="2022-06" db="EMBL/GenBank/DDBJ databases">
        <title>Halogeometricum sp. a new haloarchaeum isolate from saline soil.</title>
        <authorList>
            <person name="Strakova D."/>
            <person name="Galisteo C."/>
            <person name="Sanchez-Porro C."/>
            <person name="Ventosa A."/>
        </authorList>
    </citation>
    <scope>NUCLEOTIDE SEQUENCE [LARGE SCALE GENOMIC DNA]</scope>
    <source>
        <strain evidence="1 2">S1BR25-6</strain>
    </source>
</reference>
<accession>A0ABU2GCK4</accession>
<dbReference type="EMBL" id="JAMQOP010000001">
    <property type="protein sequence ID" value="MDS0297863.1"/>
    <property type="molecule type" value="Genomic_DNA"/>
</dbReference>
<evidence type="ECO:0000313" key="1">
    <source>
        <dbReference type="EMBL" id="MDS0297863.1"/>
    </source>
</evidence>
<protein>
    <recommendedName>
        <fullName evidence="3">Halobacterial output domain-containing protein</fullName>
    </recommendedName>
</protein>
<dbReference type="Proteomes" id="UP001257060">
    <property type="component" value="Unassembled WGS sequence"/>
</dbReference>
<name>A0ABU2GCK4_9EURY</name>
<keyword evidence="2" id="KW-1185">Reference proteome</keyword>
<evidence type="ECO:0008006" key="3">
    <source>
        <dbReference type="Google" id="ProtNLM"/>
    </source>
</evidence>
<gene>
    <name evidence="1" type="ORF">NDI76_03840</name>
</gene>
<organism evidence="1 2">
    <name type="scientific">Halogeometricum salsisoli</name>
    <dbReference type="NCBI Taxonomy" id="2950536"/>
    <lineage>
        <taxon>Archaea</taxon>
        <taxon>Methanobacteriati</taxon>
        <taxon>Methanobacteriota</taxon>
        <taxon>Stenosarchaea group</taxon>
        <taxon>Halobacteria</taxon>
        <taxon>Halobacteriales</taxon>
        <taxon>Haloferacaceae</taxon>
        <taxon>Halogeometricum</taxon>
    </lineage>
</organism>
<sequence>MLAPSLDELFDLVRTQVRTTVTERPLRVATTIGADDALTLTLDEHLSVVDISQ</sequence>
<proteinExistence type="predicted"/>
<evidence type="ECO:0000313" key="2">
    <source>
        <dbReference type="Proteomes" id="UP001257060"/>
    </source>
</evidence>